<reference evidence="1 2" key="1">
    <citation type="submission" date="2017-09" db="EMBL/GenBank/DDBJ databases">
        <title>The Catabolism of 3,6-Dichlorosalicylic acid is Initiated by the Cytochrome P450 Monooxygenase DsmABC in Rhizorhabdus dicambivorans Ndbn-20.</title>
        <authorList>
            <person name="Na L."/>
        </authorList>
    </citation>
    <scope>NUCLEOTIDE SEQUENCE [LARGE SCALE GENOMIC DNA]</scope>
    <source>
        <strain evidence="1 2">Ndbn-20m</strain>
    </source>
</reference>
<dbReference type="KEGG" id="rdi:CMV14_00865"/>
<dbReference type="Proteomes" id="UP000218934">
    <property type="component" value="Unassembled WGS sequence"/>
</dbReference>
<proteinExistence type="predicted"/>
<sequence>MKSQIVLNRYDGGTPPAFSGYWQDIPLNVTLDLSAVLKLAGHVQIDERHELLAAKRDTVIAALSRLAEMGQIETRSGRAETMLSALDLD</sequence>
<keyword evidence="2" id="KW-1185">Reference proteome</keyword>
<evidence type="ECO:0000313" key="1">
    <source>
        <dbReference type="EMBL" id="PCE43302.1"/>
    </source>
</evidence>
<evidence type="ECO:0000313" key="2">
    <source>
        <dbReference type="Proteomes" id="UP000218934"/>
    </source>
</evidence>
<dbReference type="EMBL" id="NWUF01000004">
    <property type="protein sequence ID" value="PCE43302.1"/>
    <property type="molecule type" value="Genomic_DNA"/>
</dbReference>
<dbReference type="RefSeq" id="WP_066969123.1">
    <property type="nucleotide sequence ID" value="NZ_CP023449.1"/>
</dbReference>
<name>A0A2A4G0S4_9SPHN</name>
<protein>
    <submittedName>
        <fullName evidence="1">Uncharacterized protein</fullName>
    </submittedName>
</protein>
<accession>A0A2A4G0S4</accession>
<dbReference type="OrthoDB" id="10000641at2"/>
<comment type="caution">
    <text evidence="1">The sequence shown here is derived from an EMBL/GenBank/DDBJ whole genome shotgun (WGS) entry which is preliminary data.</text>
</comment>
<organism evidence="1 2">
    <name type="scientific">Rhizorhabdus dicambivorans</name>
    <dbReference type="NCBI Taxonomy" id="1850238"/>
    <lineage>
        <taxon>Bacteria</taxon>
        <taxon>Pseudomonadati</taxon>
        <taxon>Pseudomonadota</taxon>
        <taxon>Alphaproteobacteria</taxon>
        <taxon>Sphingomonadales</taxon>
        <taxon>Sphingomonadaceae</taxon>
        <taxon>Rhizorhabdus</taxon>
    </lineage>
</organism>
<dbReference type="AlphaFoldDB" id="A0A2A4G0S4"/>
<gene>
    <name evidence="1" type="ORF">COO09_05905</name>
</gene>